<evidence type="ECO:0000256" key="1">
    <source>
        <dbReference type="SAM" id="Phobius"/>
    </source>
</evidence>
<dbReference type="RefSeq" id="WP_092815092.1">
    <property type="nucleotide sequence ID" value="NZ_FNWU01000001.1"/>
</dbReference>
<keyword evidence="3" id="KW-1185">Reference proteome</keyword>
<dbReference type="OrthoDB" id="214866at2157"/>
<proteinExistence type="predicted"/>
<organism evidence="2 3">
    <name type="scientific">Halopenitus malekzadehii</name>
    <dbReference type="NCBI Taxonomy" id="1267564"/>
    <lineage>
        <taxon>Archaea</taxon>
        <taxon>Methanobacteriati</taxon>
        <taxon>Methanobacteriota</taxon>
        <taxon>Stenosarchaea group</taxon>
        <taxon>Halobacteria</taxon>
        <taxon>Halobacteriales</taxon>
        <taxon>Haloferacaceae</taxon>
        <taxon>Halopenitus</taxon>
    </lineage>
</organism>
<dbReference type="EMBL" id="FNWU01000001">
    <property type="protein sequence ID" value="SEH43207.1"/>
    <property type="molecule type" value="Genomic_DNA"/>
</dbReference>
<reference evidence="2 3" key="1">
    <citation type="submission" date="2016-10" db="EMBL/GenBank/DDBJ databases">
        <authorList>
            <person name="de Groot N.N."/>
        </authorList>
    </citation>
    <scope>NUCLEOTIDE SEQUENCE [LARGE SCALE GENOMIC DNA]</scope>
    <source>
        <strain evidence="2 3">IBRC-M10418</strain>
    </source>
</reference>
<protein>
    <recommendedName>
        <fullName evidence="4">SPW repeat-containing protein</fullName>
    </recommendedName>
</protein>
<evidence type="ECO:0000313" key="2">
    <source>
        <dbReference type="EMBL" id="SEH43207.1"/>
    </source>
</evidence>
<keyword evidence="1" id="KW-0472">Membrane</keyword>
<feature type="transmembrane region" description="Helical" evidence="1">
    <location>
        <begin position="74"/>
        <end position="95"/>
    </location>
</feature>
<dbReference type="AlphaFoldDB" id="A0A1H6I8W2"/>
<gene>
    <name evidence="2" type="ORF">SAMN05192561_1011000</name>
</gene>
<sequence length="138" mass="14377">MNVRHLAPRVGALVCFLTVIVAAAPFLLIDGYADLIGAYYGAGPIGLTAIVLFTAVGGVAFASAERGNVDPVTMAGGLVALGVVVLVGAVLWWFALDDTVLYSFPREYRWIEWHPSAVVVAAIGVAASAGVYARSVLE</sequence>
<dbReference type="Proteomes" id="UP000199215">
    <property type="component" value="Unassembled WGS sequence"/>
</dbReference>
<accession>A0A1H6I8W2</accession>
<keyword evidence="1" id="KW-1133">Transmembrane helix</keyword>
<dbReference type="InterPro" id="IPR055970">
    <property type="entry name" value="DUF7548"/>
</dbReference>
<evidence type="ECO:0000313" key="3">
    <source>
        <dbReference type="Proteomes" id="UP000199215"/>
    </source>
</evidence>
<name>A0A1H6I8W2_9EURY</name>
<feature type="transmembrane region" description="Helical" evidence="1">
    <location>
        <begin position="39"/>
        <end position="62"/>
    </location>
</feature>
<feature type="transmembrane region" description="Helical" evidence="1">
    <location>
        <begin position="115"/>
        <end position="133"/>
    </location>
</feature>
<dbReference type="Pfam" id="PF24416">
    <property type="entry name" value="DUF7548"/>
    <property type="match status" value="1"/>
</dbReference>
<keyword evidence="1" id="KW-0812">Transmembrane</keyword>
<feature type="transmembrane region" description="Helical" evidence="1">
    <location>
        <begin position="12"/>
        <end position="33"/>
    </location>
</feature>
<evidence type="ECO:0008006" key="4">
    <source>
        <dbReference type="Google" id="ProtNLM"/>
    </source>
</evidence>